<keyword evidence="2" id="KW-1185">Reference proteome</keyword>
<accession>A0ACB9ZK02</accession>
<sequence length="333" mass="37119">MPHISSFIQTLLGKGISPLTKLGVFSNLVNITAMAASPVNQRTKHDRSISLPSTSHPLVSQFQESLNRLQSSQATSVSSSSINQRLESLKELYDCVDSIFALSSTQQALSQDSHNREMVNQLLDGLLRLLDLCTAAKENFSTTKTCMQELQSAIRRRRGNEIALTSEINTYLSHRKDIQKATQKALRNLKLTQGKGFSLMRENRESAVVIGVLREAESATFAVIESLMYFTSGQRSNSKPGRWSLVSKLILTNRVSCEATSKFSEVEKVDAELRILMNQNTATYNMYEDSQKALQELETSIINLEEGIDWMPIFPFSACIQSAIGNEGRSIKQ</sequence>
<proteinExistence type="predicted"/>
<gene>
    <name evidence="1" type="ORF">M9H77_33748</name>
</gene>
<comment type="caution">
    <text evidence="1">The sequence shown here is derived from an EMBL/GenBank/DDBJ whole genome shotgun (WGS) entry which is preliminary data.</text>
</comment>
<name>A0ACB9ZK02_CATRO</name>
<evidence type="ECO:0000313" key="1">
    <source>
        <dbReference type="EMBL" id="KAI5647743.1"/>
    </source>
</evidence>
<dbReference type="EMBL" id="CM044708">
    <property type="protein sequence ID" value="KAI5647743.1"/>
    <property type="molecule type" value="Genomic_DNA"/>
</dbReference>
<protein>
    <submittedName>
        <fullName evidence="1">Uncharacterized protein</fullName>
    </submittedName>
</protein>
<organism evidence="1 2">
    <name type="scientific">Catharanthus roseus</name>
    <name type="common">Madagascar periwinkle</name>
    <name type="synonym">Vinca rosea</name>
    <dbReference type="NCBI Taxonomy" id="4058"/>
    <lineage>
        <taxon>Eukaryota</taxon>
        <taxon>Viridiplantae</taxon>
        <taxon>Streptophyta</taxon>
        <taxon>Embryophyta</taxon>
        <taxon>Tracheophyta</taxon>
        <taxon>Spermatophyta</taxon>
        <taxon>Magnoliopsida</taxon>
        <taxon>eudicotyledons</taxon>
        <taxon>Gunneridae</taxon>
        <taxon>Pentapetalae</taxon>
        <taxon>asterids</taxon>
        <taxon>lamiids</taxon>
        <taxon>Gentianales</taxon>
        <taxon>Apocynaceae</taxon>
        <taxon>Rauvolfioideae</taxon>
        <taxon>Vinceae</taxon>
        <taxon>Catharanthinae</taxon>
        <taxon>Catharanthus</taxon>
    </lineage>
</organism>
<evidence type="ECO:0000313" key="2">
    <source>
        <dbReference type="Proteomes" id="UP001060085"/>
    </source>
</evidence>
<dbReference type="Proteomes" id="UP001060085">
    <property type="component" value="Linkage Group LG08"/>
</dbReference>
<reference evidence="2" key="1">
    <citation type="journal article" date="2023" name="Nat. Plants">
        <title>Single-cell RNA sequencing provides a high-resolution roadmap for understanding the multicellular compartmentation of specialized metabolism.</title>
        <authorList>
            <person name="Sun S."/>
            <person name="Shen X."/>
            <person name="Li Y."/>
            <person name="Li Y."/>
            <person name="Wang S."/>
            <person name="Li R."/>
            <person name="Zhang H."/>
            <person name="Shen G."/>
            <person name="Guo B."/>
            <person name="Wei J."/>
            <person name="Xu J."/>
            <person name="St-Pierre B."/>
            <person name="Chen S."/>
            <person name="Sun C."/>
        </authorList>
    </citation>
    <scope>NUCLEOTIDE SEQUENCE [LARGE SCALE GENOMIC DNA]</scope>
</reference>